<accession>A0ABW4PIZ6</accession>
<dbReference type="Gene3D" id="2.30.30.40">
    <property type="entry name" value="SH3 Domains"/>
    <property type="match status" value="1"/>
</dbReference>
<keyword evidence="2" id="KW-0732">Signal</keyword>
<dbReference type="SMART" id="SM00287">
    <property type="entry name" value="SH3b"/>
    <property type="match status" value="1"/>
</dbReference>
<dbReference type="InterPro" id="IPR003646">
    <property type="entry name" value="SH3-like_bac-type"/>
</dbReference>
<evidence type="ECO:0000256" key="2">
    <source>
        <dbReference type="SAM" id="SignalP"/>
    </source>
</evidence>
<feature type="region of interest" description="Disordered" evidence="1">
    <location>
        <begin position="45"/>
        <end position="71"/>
    </location>
</feature>
<reference evidence="5" key="1">
    <citation type="journal article" date="2019" name="Int. J. Syst. Evol. Microbiol.">
        <title>The Global Catalogue of Microorganisms (GCM) 10K type strain sequencing project: providing services to taxonomists for standard genome sequencing and annotation.</title>
        <authorList>
            <consortium name="The Broad Institute Genomics Platform"/>
            <consortium name="The Broad Institute Genome Sequencing Center for Infectious Disease"/>
            <person name="Wu L."/>
            <person name="Ma J."/>
        </authorList>
    </citation>
    <scope>NUCLEOTIDE SEQUENCE [LARGE SCALE GENOMIC DNA]</scope>
    <source>
        <strain evidence="5">CGMCC 4.7455</strain>
    </source>
</reference>
<evidence type="ECO:0000313" key="5">
    <source>
        <dbReference type="Proteomes" id="UP001597365"/>
    </source>
</evidence>
<evidence type="ECO:0000313" key="4">
    <source>
        <dbReference type="EMBL" id="MFD1830122.1"/>
    </source>
</evidence>
<feature type="domain" description="SH3b" evidence="3">
    <location>
        <begin position="78"/>
        <end position="146"/>
    </location>
</feature>
<feature type="signal peptide" evidence="2">
    <location>
        <begin position="1"/>
        <end position="29"/>
    </location>
</feature>
<evidence type="ECO:0000259" key="3">
    <source>
        <dbReference type="SMART" id="SM00287"/>
    </source>
</evidence>
<proteinExistence type="predicted"/>
<dbReference type="EMBL" id="JBHUFU010000005">
    <property type="protein sequence ID" value="MFD1830122.1"/>
    <property type="molecule type" value="Genomic_DNA"/>
</dbReference>
<gene>
    <name evidence="4" type="ORF">ACFSJS_10640</name>
</gene>
<dbReference type="Proteomes" id="UP001597365">
    <property type="component" value="Unassembled WGS sequence"/>
</dbReference>
<protein>
    <submittedName>
        <fullName evidence="4">SH3 domain-containing protein</fullName>
    </submittedName>
</protein>
<name>A0ABW4PIZ6_9ACTN</name>
<organism evidence="4 5">
    <name type="scientific">Streptomyces desertarenae</name>
    <dbReference type="NCBI Taxonomy" id="2666184"/>
    <lineage>
        <taxon>Bacteria</taxon>
        <taxon>Bacillati</taxon>
        <taxon>Actinomycetota</taxon>
        <taxon>Actinomycetes</taxon>
        <taxon>Kitasatosporales</taxon>
        <taxon>Streptomycetaceae</taxon>
        <taxon>Streptomyces</taxon>
    </lineage>
</organism>
<comment type="caution">
    <text evidence="4">The sequence shown here is derived from an EMBL/GenBank/DDBJ whole genome shotgun (WGS) entry which is preliminary data.</text>
</comment>
<feature type="compositionally biased region" description="Basic and acidic residues" evidence="1">
    <location>
        <begin position="45"/>
        <end position="55"/>
    </location>
</feature>
<keyword evidence="5" id="KW-1185">Reference proteome</keyword>
<dbReference type="Pfam" id="PF08239">
    <property type="entry name" value="SH3_3"/>
    <property type="match status" value="1"/>
</dbReference>
<evidence type="ECO:0000256" key="1">
    <source>
        <dbReference type="SAM" id="MobiDB-lite"/>
    </source>
</evidence>
<feature type="chain" id="PRO_5045182800" evidence="2">
    <location>
        <begin position="30"/>
        <end position="155"/>
    </location>
</feature>
<sequence length="155" mass="16706">MVKSKLSRLALVAAGGAVALATAAGPAIAEPPAPVADLGNKSIEEAPRDEAEMRNPEMAPAEARTGKEARAEVAVHDYKGRVVARGGLHIRHRPNTHSKILGTLPYGKVIKIECKVNSQNVDGNPRWYKLAHHHGWVSARYVVNIGPAPHFCHKH</sequence>
<dbReference type="RefSeq" id="WP_380899094.1">
    <property type="nucleotide sequence ID" value="NZ_JBHUFU010000005.1"/>
</dbReference>